<name>T2GE76_MEGG1</name>
<evidence type="ECO:0000313" key="6">
    <source>
        <dbReference type="EMBL" id="AGW14207.1"/>
    </source>
</evidence>
<feature type="transmembrane region" description="Helical" evidence="4">
    <location>
        <begin position="51"/>
        <end position="70"/>
    </location>
</feature>
<feature type="transmembrane region" description="Helical" evidence="4">
    <location>
        <begin position="256"/>
        <end position="274"/>
    </location>
</feature>
<evidence type="ECO:0000259" key="5">
    <source>
        <dbReference type="PROSITE" id="PS50850"/>
    </source>
</evidence>
<proteinExistence type="predicted"/>
<reference evidence="6 7" key="1">
    <citation type="journal article" date="2013" name="J. Bacteriol.">
        <title>Roles of HynAB and Ech, the only two hydrogenases found in the model sulfate reducer Desulfovibrio gigas.</title>
        <authorList>
            <person name="Morais-Silva F.O."/>
            <person name="Santos C.I."/>
            <person name="Rodrigues R."/>
            <person name="Pereira I.A."/>
            <person name="Rodrigues-Pousada C."/>
        </authorList>
    </citation>
    <scope>NUCLEOTIDE SEQUENCE [LARGE SCALE GENOMIC DNA]</scope>
    <source>
        <strain evidence="7">ATCC 19364 / DSM 1382 / NCIMB 9332 / VKM B-1759</strain>
    </source>
</reference>
<reference evidence="7" key="2">
    <citation type="submission" date="2013-07" db="EMBL/GenBank/DDBJ databases">
        <authorList>
            <person name="Morais-Silva F.O."/>
            <person name="Rezende A.M."/>
            <person name="Pimentel C."/>
            <person name="Resende D.M."/>
            <person name="Santos C.I."/>
            <person name="Clemente C."/>
            <person name="de Oliveira L.M."/>
            <person name="da Silva S.M."/>
            <person name="Costa D.A."/>
            <person name="Varela-Raposo A."/>
            <person name="Horacio E.C.A."/>
            <person name="Matos M."/>
            <person name="Flores O."/>
            <person name="Ruiz J.C."/>
            <person name="Rodrigues-Pousada C."/>
        </authorList>
    </citation>
    <scope>NUCLEOTIDE SEQUENCE [LARGE SCALE GENOMIC DNA]</scope>
    <source>
        <strain evidence="7">ATCC 19364 / DSM 1382 / NCIMB 9332 / VKM B-1759</strain>
    </source>
</reference>
<dbReference type="Proteomes" id="UP000016587">
    <property type="component" value="Chromosome"/>
</dbReference>
<protein>
    <submittedName>
        <fullName evidence="6">Putative arabinose efflux permease family protein</fullName>
    </submittedName>
</protein>
<dbReference type="AlphaFoldDB" id="T2GE76"/>
<feature type="transmembrane region" description="Helical" evidence="4">
    <location>
        <begin position="226"/>
        <end position="244"/>
    </location>
</feature>
<evidence type="ECO:0000256" key="2">
    <source>
        <dbReference type="ARBA" id="ARBA00022989"/>
    </source>
</evidence>
<accession>T2GE76</accession>
<evidence type="ECO:0000256" key="4">
    <source>
        <dbReference type="SAM" id="Phobius"/>
    </source>
</evidence>
<feature type="transmembrane region" description="Helical" evidence="4">
    <location>
        <begin position="141"/>
        <end position="159"/>
    </location>
</feature>
<dbReference type="STRING" id="1121448.DGI_2467"/>
<keyword evidence="2 4" id="KW-1133">Transmembrane helix</keyword>
<feature type="transmembrane region" description="Helical" evidence="4">
    <location>
        <begin position="286"/>
        <end position="304"/>
    </location>
</feature>
<evidence type="ECO:0000256" key="1">
    <source>
        <dbReference type="ARBA" id="ARBA00022692"/>
    </source>
</evidence>
<dbReference type="InterPro" id="IPR011701">
    <property type="entry name" value="MFS"/>
</dbReference>
<dbReference type="Gene3D" id="1.20.1250.20">
    <property type="entry name" value="MFS general substrate transporter like domains"/>
    <property type="match status" value="2"/>
</dbReference>
<keyword evidence="1 4" id="KW-0812">Transmembrane</keyword>
<dbReference type="KEGG" id="dgg:DGI_2467"/>
<evidence type="ECO:0000256" key="3">
    <source>
        <dbReference type="ARBA" id="ARBA00023136"/>
    </source>
</evidence>
<feature type="transmembrane region" description="Helical" evidence="4">
    <location>
        <begin position="345"/>
        <end position="367"/>
    </location>
</feature>
<dbReference type="Pfam" id="PF07690">
    <property type="entry name" value="MFS_1"/>
    <property type="match status" value="1"/>
</dbReference>
<feature type="transmembrane region" description="Helical" evidence="4">
    <location>
        <begin position="310"/>
        <end position="333"/>
    </location>
</feature>
<keyword evidence="3 4" id="KW-0472">Membrane</keyword>
<dbReference type="InterPro" id="IPR036259">
    <property type="entry name" value="MFS_trans_sf"/>
</dbReference>
<dbReference type="HOGENOM" id="CLU_001265_10_13_7"/>
<sequence length="410" mass="43860">MTAAATESAPPTLCTYRFVVLTLVATFGFCNIAIFYGFSSYLERLGVPEGWRGWLLAAEPLAAWCLRPWLSVFVTPRNALRLTGISLLGMGLALCGYQFAHGIGALLAVRLFHGLCFVCLVSAVTVLLVQNIPRQLAGRGFGLFSLASLVPYAIMPPLVEWLLPQLGREDRVYALCSLLVLPGLALLAPLGWSRRGQAMTPEPLNSGRPSWAEVRQTLAQRPVRRLLLANLCLFLSTTLVFFYIKPFALAQGLADPGLFFTVSTGASIVIRVLAGPYYDRLPREALLLAALAALAVCLFGFAGATGSGQLLGLAAAYGLSLGVAMPLLNAVMFGHSSPAMRGTTLNLMLFMMDTAYVVGPVAGGAILASGVGYASLFMLCCVMALAAGWCVWPLVGDGWQQWRHPQKAQG</sequence>
<dbReference type="SUPFAM" id="SSF103473">
    <property type="entry name" value="MFS general substrate transporter"/>
    <property type="match status" value="1"/>
</dbReference>
<dbReference type="OrthoDB" id="5421104at2"/>
<dbReference type="PANTHER" id="PTHR23531">
    <property type="entry name" value="QUINOLENE RESISTANCE PROTEIN NORA"/>
    <property type="match status" value="1"/>
</dbReference>
<dbReference type="RefSeq" id="WP_021761199.1">
    <property type="nucleotide sequence ID" value="NC_022444.1"/>
</dbReference>
<dbReference type="InterPro" id="IPR052714">
    <property type="entry name" value="MFS_Exporter"/>
</dbReference>
<feature type="transmembrane region" description="Helical" evidence="4">
    <location>
        <begin position="373"/>
        <end position="395"/>
    </location>
</feature>
<dbReference type="PROSITE" id="PS50850">
    <property type="entry name" value="MFS"/>
    <property type="match status" value="1"/>
</dbReference>
<dbReference type="GO" id="GO:0022857">
    <property type="term" value="F:transmembrane transporter activity"/>
    <property type="evidence" value="ECO:0007669"/>
    <property type="project" value="InterPro"/>
</dbReference>
<dbReference type="InterPro" id="IPR020846">
    <property type="entry name" value="MFS_dom"/>
</dbReference>
<feature type="domain" description="Major facilitator superfamily (MFS) profile" evidence="5">
    <location>
        <begin position="218"/>
        <end position="410"/>
    </location>
</feature>
<dbReference type="PATRIC" id="fig|1121448.10.peg.2421"/>
<evidence type="ECO:0000313" key="7">
    <source>
        <dbReference type="Proteomes" id="UP000016587"/>
    </source>
</evidence>
<dbReference type="PANTHER" id="PTHR23531:SF1">
    <property type="entry name" value="QUINOLENE RESISTANCE PROTEIN NORA"/>
    <property type="match status" value="1"/>
</dbReference>
<feature type="transmembrane region" description="Helical" evidence="4">
    <location>
        <begin position="82"/>
        <end position="100"/>
    </location>
</feature>
<gene>
    <name evidence="6" type="ORF">DGI_2467</name>
</gene>
<keyword evidence="7" id="KW-1185">Reference proteome</keyword>
<feature type="transmembrane region" description="Helical" evidence="4">
    <location>
        <begin position="171"/>
        <end position="192"/>
    </location>
</feature>
<dbReference type="EMBL" id="CP006585">
    <property type="protein sequence ID" value="AGW14207.1"/>
    <property type="molecule type" value="Genomic_DNA"/>
</dbReference>
<feature type="transmembrane region" description="Helical" evidence="4">
    <location>
        <begin position="18"/>
        <end position="39"/>
    </location>
</feature>
<feature type="transmembrane region" description="Helical" evidence="4">
    <location>
        <begin position="106"/>
        <end position="129"/>
    </location>
</feature>
<dbReference type="eggNOG" id="COG2814">
    <property type="taxonomic scope" value="Bacteria"/>
</dbReference>
<organism evidence="6 7">
    <name type="scientific">Megalodesulfovibrio gigas (strain ATCC 19364 / DSM 1382 / NCIMB 9332 / VKM B-1759)</name>
    <name type="common">Desulfovibrio gigas</name>
    <dbReference type="NCBI Taxonomy" id="1121448"/>
    <lineage>
        <taxon>Bacteria</taxon>
        <taxon>Pseudomonadati</taxon>
        <taxon>Thermodesulfobacteriota</taxon>
        <taxon>Desulfovibrionia</taxon>
        <taxon>Desulfovibrionales</taxon>
        <taxon>Desulfovibrionaceae</taxon>
        <taxon>Megalodesulfovibrio</taxon>
    </lineage>
</organism>